<accession>A0AC59ZJR8</accession>
<gene>
    <name evidence="1" type="ORF">MRATA1EN22A_LOCUS19142</name>
</gene>
<protein>
    <submittedName>
        <fullName evidence="1">Uncharacterized protein</fullName>
    </submittedName>
</protein>
<dbReference type="Proteomes" id="UP001162501">
    <property type="component" value="Chromosome 3"/>
</dbReference>
<dbReference type="EMBL" id="OX596087">
    <property type="protein sequence ID" value="CAN0441227.1"/>
    <property type="molecule type" value="Genomic_DNA"/>
</dbReference>
<reference evidence="1" key="1">
    <citation type="submission" date="2023-05" db="EMBL/GenBank/DDBJ databases">
        <authorList>
            <consortium name="ELIXIR-Norway"/>
        </authorList>
    </citation>
    <scope>NUCLEOTIDE SEQUENCE</scope>
</reference>
<name>A0AC59ZJR8_RANTA</name>
<reference evidence="1" key="2">
    <citation type="submission" date="2025-03" db="EMBL/GenBank/DDBJ databases">
        <authorList>
            <consortium name="ELIXIR-Norway"/>
            <consortium name="Elixir Norway"/>
        </authorList>
    </citation>
    <scope>NUCLEOTIDE SEQUENCE</scope>
</reference>
<sequence>MGKPKQQGEQKPGSQLFFKEEQKVGRGTCKEKVTIQTEITSHLQDVEKVKETQGAEVTPDESVKAWSDHEIRSFLEEWELLEGEASKNFHVTSKIIARHLKQRGIIKSKRKCLQMLISMHDLYWTIHEVNQKPRNEPLPCPYGGTLHRIFGHRLEIKEFSEVAALPPPVYQPPACATPDHFEEPSWTPPLMIYIEDPHVPGGEPWNMNLPQSSPFPFTAFLLPYPGPQPPWSPTTPWSSATEVNFF</sequence>
<evidence type="ECO:0000313" key="2">
    <source>
        <dbReference type="Proteomes" id="UP001162501"/>
    </source>
</evidence>
<evidence type="ECO:0000313" key="1">
    <source>
        <dbReference type="EMBL" id="CAN0441227.1"/>
    </source>
</evidence>
<proteinExistence type="predicted"/>
<organism evidence="1 2">
    <name type="scientific">Rangifer tarandus platyrhynchus</name>
    <name type="common">Svalbard reindeer</name>
    <dbReference type="NCBI Taxonomy" id="3082113"/>
    <lineage>
        <taxon>Eukaryota</taxon>
        <taxon>Metazoa</taxon>
        <taxon>Chordata</taxon>
        <taxon>Craniata</taxon>
        <taxon>Vertebrata</taxon>
        <taxon>Euteleostomi</taxon>
        <taxon>Mammalia</taxon>
        <taxon>Eutheria</taxon>
        <taxon>Laurasiatheria</taxon>
        <taxon>Artiodactyla</taxon>
        <taxon>Ruminantia</taxon>
        <taxon>Pecora</taxon>
        <taxon>Cervidae</taxon>
        <taxon>Odocoileinae</taxon>
        <taxon>Rangifer</taxon>
    </lineage>
</organism>